<evidence type="ECO:0000313" key="3">
    <source>
        <dbReference type="Proteomes" id="UP001589750"/>
    </source>
</evidence>
<dbReference type="EMBL" id="JBHMDG010000029">
    <property type="protein sequence ID" value="MFB9315119.1"/>
    <property type="molecule type" value="Genomic_DNA"/>
</dbReference>
<feature type="compositionally biased region" description="Low complexity" evidence="1">
    <location>
        <begin position="1"/>
        <end position="15"/>
    </location>
</feature>
<proteinExistence type="predicted"/>
<reference evidence="2 3" key="1">
    <citation type="submission" date="2024-09" db="EMBL/GenBank/DDBJ databases">
        <authorList>
            <person name="Sun Q."/>
            <person name="Mori K."/>
        </authorList>
    </citation>
    <scope>NUCLEOTIDE SEQUENCE [LARGE SCALE GENOMIC DNA]</scope>
    <source>
        <strain evidence="2 3">JCM 9626</strain>
    </source>
</reference>
<feature type="compositionally biased region" description="Polar residues" evidence="1">
    <location>
        <begin position="32"/>
        <end position="42"/>
    </location>
</feature>
<dbReference type="Proteomes" id="UP001589750">
    <property type="component" value="Unassembled WGS sequence"/>
</dbReference>
<accession>A0ABV5KEF8</accession>
<gene>
    <name evidence="2" type="ORF">ACFFRI_18870</name>
</gene>
<comment type="caution">
    <text evidence="2">The sequence shown here is derived from an EMBL/GenBank/DDBJ whole genome shotgun (WGS) entry which is preliminary data.</text>
</comment>
<evidence type="ECO:0000256" key="1">
    <source>
        <dbReference type="SAM" id="MobiDB-lite"/>
    </source>
</evidence>
<keyword evidence="3" id="KW-1185">Reference proteome</keyword>
<name>A0ABV5KEF8_9ACTN</name>
<sequence>MSSATTTGTTGSSGSKKARTPTVRSVEAPRWTSLQGRLTPTQRRAALRQVASKMR</sequence>
<dbReference type="RefSeq" id="WP_170215214.1">
    <property type="nucleotide sequence ID" value="NZ_JBHMDG010000029.1"/>
</dbReference>
<evidence type="ECO:0000313" key="2">
    <source>
        <dbReference type="EMBL" id="MFB9315119.1"/>
    </source>
</evidence>
<feature type="region of interest" description="Disordered" evidence="1">
    <location>
        <begin position="1"/>
        <end position="55"/>
    </location>
</feature>
<organism evidence="2 3">
    <name type="scientific">Nocardioides plantarum</name>
    <dbReference type="NCBI Taxonomy" id="29299"/>
    <lineage>
        <taxon>Bacteria</taxon>
        <taxon>Bacillati</taxon>
        <taxon>Actinomycetota</taxon>
        <taxon>Actinomycetes</taxon>
        <taxon>Propionibacteriales</taxon>
        <taxon>Nocardioidaceae</taxon>
        <taxon>Nocardioides</taxon>
    </lineage>
</organism>
<protein>
    <submittedName>
        <fullName evidence="2">Uncharacterized protein</fullName>
    </submittedName>
</protein>